<dbReference type="PANTHER" id="PTHR45615">
    <property type="entry name" value="MYOSIN HEAVY CHAIN, NON-MUSCLE"/>
    <property type="match status" value="1"/>
</dbReference>
<feature type="compositionally biased region" description="Low complexity" evidence="1">
    <location>
        <begin position="84"/>
        <end position="100"/>
    </location>
</feature>
<feature type="compositionally biased region" description="Acidic residues" evidence="1">
    <location>
        <begin position="377"/>
        <end position="397"/>
    </location>
</feature>
<dbReference type="GO" id="GO:0005737">
    <property type="term" value="C:cytoplasm"/>
    <property type="evidence" value="ECO:0007669"/>
    <property type="project" value="TreeGrafter"/>
</dbReference>
<sequence>MMATETPKVVTPPAVQKASPNSDGSHIPKRKTKVSDLISRLSSSTVASRAKYEQPKVSSHVRSDSTPRSFRHVFRSRASTGSVHQQSSLTSPSTTPSSLPRSRHSYVPTSSTKKHSRTQSQESESSIFFPKINASSPPPRPPSTKITSPHKQTQGKQPSLKPSPPRNQTPARPGAPVRSQSATQAISDAEGKPTSGTSTPRSASRSTSIPPNGPPPKVLPRPASRQQRVNVRRPVSRAGGRPTNHRVEELRSKISELEDVLRYEKDQREAVLTKVEQIHELEVLLEKERVEKETLQARLASYENRSKNRSRRSSSASHIQPITSNKSKSSRKDSMTGSLIPEDENDGHDTESTMVEKKKETESDDGMAESNSLNQGEETETGEEIDGSEDGDIEDVDKEASLTLDNSDTRFEELEKKVTELLDQKYELEKNVTRANKDKDKLTDRVVDLETELSVLKGDNKTLKGENEYHQSCAKKAETQVKELKSRVSELQKSLNDANSQLENSQQNAHENEDKSASLEKQLQAVRVELEQLQADYTTKVTALEEASKHLKEATAKVEESTSELERANNEKEELSKQVKGYASSRKHIEKQVTTLERENRRSKRIITALETSLQDLKISLEEKAIENDELNRSIVKVMEKANETIEGAKRNSMALASPPLSQGESVSSFKRNSSSSFSGHRISHRSSQQSQTDTDTSEIRA</sequence>
<feature type="region of interest" description="Disordered" evidence="1">
    <location>
        <begin position="484"/>
        <end position="520"/>
    </location>
</feature>
<evidence type="ECO:0000256" key="1">
    <source>
        <dbReference type="SAM" id="MobiDB-lite"/>
    </source>
</evidence>
<dbReference type="GO" id="GO:0032982">
    <property type="term" value="C:myosin filament"/>
    <property type="evidence" value="ECO:0007669"/>
    <property type="project" value="TreeGrafter"/>
</dbReference>
<dbReference type="GO" id="GO:0000146">
    <property type="term" value="F:microfilament motor activity"/>
    <property type="evidence" value="ECO:0007669"/>
    <property type="project" value="TreeGrafter"/>
</dbReference>
<feature type="region of interest" description="Disordered" evidence="1">
    <location>
        <begin position="301"/>
        <end position="409"/>
    </location>
</feature>
<dbReference type="Gene3D" id="1.20.5.170">
    <property type="match status" value="1"/>
</dbReference>
<protein>
    <submittedName>
        <fullName evidence="2">ARAD1D42966p</fullName>
    </submittedName>
</protein>
<name>A0A060TJ08_BLAAD</name>
<dbReference type="PANTHER" id="PTHR45615:SF40">
    <property type="entry name" value="MYOSIN HEAVY CHAIN, NON-MUSCLE"/>
    <property type="match status" value="1"/>
</dbReference>
<gene>
    <name evidence="2" type="ORF">GNLVRS02_ARAD1D42966g</name>
</gene>
<feature type="compositionally biased region" description="Polar residues" evidence="1">
    <location>
        <begin position="144"/>
        <end position="157"/>
    </location>
</feature>
<proteinExistence type="predicted"/>
<feature type="compositionally biased region" description="Polar residues" evidence="1">
    <location>
        <begin position="491"/>
        <end position="509"/>
    </location>
</feature>
<organism evidence="2">
    <name type="scientific">Blastobotrys adeninivorans</name>
    <name type="common">Yeast</name>
    <name type="synonym">Arxula adeninivorans</name>
    <dbReference type="NCBI Taxonomy" id="409370"/>
    <lineage>
        <taxon>Eukaryota</taxon>
        <taxon>Fungi</taxon>
        <taxon>Dikarya</taxon>
        <taxon>Ascomycota</taxon>
        <taxon>Saccharomycotina</taxon>
        <taxon>Dipodascomycetes</taxon>
        <taxon>Dipodascales</taxon>
        <taxon>Trichomonascaceae</taxon>
        <taxon>Blastobotrys</taxon>
    </lineage>
</organism>
<evidence type="ECO:0000313" key="2">
    <source>
        <dbReference type="EMBL" id="CDP38802.1"/>
    </source>
</evidence>
<dbReference type="SUPFAM" id="SSF57997">
    <property type="entry name" value="Tropomyosin"/>
    <property type="match status" value="1"/>
</dbReference>
<feature type="compositionally biased region" description="Low complexity" evidence="1">
    <location>
        <begin position="193"/>
        <end position="210"/>
    </location>
</feature>
<feature type="compositionally biased region" description="Polar residues" evidence="1">
    <location>
        <begin position="318"/>
        <end position="327"/>
    </location>
</feature>
<accession>A0A060TJ08</accession>
<dbReference type="GO" id="GO:0016460">
    <property type="term" value="C:myosin II complex"/>
    <property type="evidence" value="ECO:0007669"/>
    <property type="project" value="TreeGrafter"/>
</dbReference>
<feature type="compositionally biased region" description="Low complexity" evidence="1">
    <location>
        <begin position="666"/>
        <end position="695"/>
    </location>
</feature>
<dbReference type="EMBL" id="HG937694">
    <property type="protein sequence ID" value="CDP38802.1"/>
    <property type="molecule type" value="Genomic_DNA"/>
</dbReference>
<feature type="compositionally biased region" description="Basic and acidic residues" evidence="1">
    <location>
        <begin position="554"/>
        <end position="577"/>
    </location>
</feature>
<feature type="region of interest" description="Disordered" evidence="1">
    <location>
        <begin position="1"/>
        <end position="250"/>
    </location>
</feature>
<reference evidence="2" key="2">
    <citation type="submission" date="2014-06" db="EMBL/GenBank/DDBJ databases">
        <title>The complete genome of Blastobotrys (Arxula) adeninivorans LS3 - a yeast of biotechnological interest.</title>
        <authorList>
            <person name="Kunze G."/>
            <person name="Gaillardin C."/>
            <person name="Czernicka M."/>
            <person name="Durrens P."/>
            <person name="Martin T."/>
            <person name="Boer E."/>
            <person name="Gabaldon T."/>
            <person name="Cruz J."/>
            <person name="Talla E."/>
            <person name="Marck C."/>
            <person name="Goffeau A."/>
            <person name="Barbe V."/>
            <person name="Baret P."/>
            <person name="Baronian K."/>
            <person name="Beier S."/>
            <person name="Bleykasten C."/>
            <person name="Bode R."/>
            <person name="Casaregola S."/>
            <person name="Despons L."/>
            <person name="Fairhead C."/>
            <person name="Giersberg M."/>
            <person name="Gierski P."/>
            <person name="Hahnel U."/>
            <person name="Hartmann A."/>
            <person name="Jankowska D."/>
            <person name="Jubin C."/>
            <person name="Jung P."/>
            <person name="Lafontaine I."/>
            <person name="Leh-Louis V."/>
            <person name="Lemaire M."/>
            <person name="Marcet-Houben M."/>
            <person name="Mascher M."/>
            <person name="Morel G."/>
            <person name="Richard G.-F."/>
            <person name="Riechen J."/>
            <person name="Sacerdot C."/>
            <person name="Sarkar A."/>
            <person name="Savel G."/>
            <person name="Schacherer J."/>
            <person name="Sherman D."/>
            <person name="Straub M.-L."/>
            <person name="Stein N."/>
            <person name="Thierry A."/>
            <person name="Trautwein-Schult A."/>
            <person name="Westhof E."/>
            <person name="Worch S."/>
            <person name="Dujon B."/>
            <person name="Souciet J.-L."/>
            <person name="Wincker P."/>
            <person name="Scholz U."/>
            <person name="Neuveglise N."/>
        </authorList>
    </citation>
    <scope>NUCLEOTIDE SEQUENCE</scope>
    <source>
        <strain evidence="2">LS3</strain>
    </source>
</reference>
<dbReference type="GO" id="GO:0051015">
    <property type="term" value="F:actin filament binding"/>
    <property type="evidence" value="ECO:0007669"/>
    <property type="project" value="TreeGrafter"/>
</dbReference>
<feature type="compositionally biased region" description="Basic and acidic residues" evidence="1">
    <location>
        <begin position="347"/>
        <end position="361"/>
    </location>
</feature>
<reference evidence="2" key="1">
    <citation type="submission" date="2014-02" db="EMBL/GenBank/DDBJ databases">
        <authorList>
            <person name="Genoscope - CEA"/>
        </authorList>
    </citation>
    <scope>NUCLEOTIDE SEQUENCE</scope>
    <source>
        <strain evidence="2">LS3</strain>
    </source>
</reference>
<dbReference type="AlphaFoldDB" id="A0A060TJ08"/>
<feature type="region of interest" description="Disordered" evidence="1">
    <location>
        <begin position="554"/>
        <end position="586"/>
    </location>
</feature>
<feature type="region of interest" description="Disordered" evidence="1">
    <location>
        <begin position="646"/>
        <end position="702"/>
    </location>
</feature>